<proteinExistence type="predicted"/>
<organism evidence="1 2">
    <name type="scientific">Nocardiopsis suaedae</name>
    <dbReference type="NCBI Taxonomy" id="3018444"/>
    <lineage>
        <taxon>Bacteria</taxon>
        <taxon>Bacillati</taxon>
        <taxon>Actinomycetota</taxon>
        <taxon>Actinomycetes</taxon>
        <taxon>Streptosporangiales</taxon>
        <taxon>Nocardiopsidaceae</taxon>
        <taxon>Nocardiopsis</taxon>
    </lineage>
</organism>
<keyword evidence="2" id="KW-1185">Reference proteome</keyword>
<dbReference type="Proteomes" id="UP001165685">
    <property type="component" value="Unassembled WGS sequence"/>
</dbReference>
<evidence type="ECO:0000313" key="2">
    <source>
        <dbReference type="Proteomes" id="UP001165685"/>
    </source>
</evidence>
<dbReference type="EMBL" id="JAQFWP010000012">
    <property type="protein sequence ID" value="MDA2804566.1"/>
    <property type="molecule type" value="Genomic_DNA"/>
</dbReference>
<dbReference type="RefSeq" id="WP_270677129.1">
    <property type="nucleotide sequence ID" value="NZ_JAQFWP010000012.1"/>
</dbReference>
<protein>
    <submittedName>
        <fullName evidence="1">Uncharacterized protein</fullName>
    </submittedName>
</protein>
<sequence>MDTIDTAVPEAVALAAEITYVVDGGSARYRIDGLRMNESEAHTHLTAVRGAGSAAAYSALDLATVRDSAAAREHLAVYHMGPRGYGLIHEGRLMEREDARDLLVREYRCTPDEAEELLEEARRTLLRTWRPAPRD</sequence>
<comment type="caution">
    <text evidence="1">The sequence shown here is derived from an EMBL/GenBank/DDBJ whole genome shotgun (WGS) entry which is preliminary data.</text>
</comment>
<evidence type="ECO:0000313" key="1">
    <source>
        <dbReference type="EMBL" id="MDA2804566.1"/>
    </source>
</evidence>
<accession>A0ABT4TIR8</accession>
<reference evidence="1" key="1">
    <citation type="submission" date="2023-01" db="EMBL/GenBank/DDBJ databases">
        <title>Draft genome sequence of Nocardiopsis sp. LSu2-4 isolated from halophytes.</title>
        <authorList>
            <person name="Duangmal K."/>
            <person name="Chantavorakit T."/>
        </authorList>
    </citation>
    <scope>NUCLEOTIDE SEQUENCE</scope>
    <source>
        <strain evidence="1">LSu2-4</strain>
    </source>
</reference>
<gene>
    <name evidence="1" type="ORF">O4U47_08585</name>
</gene>
<name>A0ABT4TIR8_9ACTN</name>